<gene>
    <name evidence="1" type="ORF">GMBLW1_52360</name>
</gene>
<sequence length="200" mass="22871">MATRRQKPSAWFSISHQLGLQLRANFRIFGSLVVFRDDQRSPLNSLGVQIGDECIGIATIEAERGQPQLLHRAGNALENRRDQQIRIEIPRNNVVVHLARHRQALNRLGRILQTQLVEIPPTGNRLHLGRRRLQRNPPVPRSSHLPRIMHHPQQLIQQRILTHPESPYSLRIISATNGACPIIEELGKVDQSNMKRLIVD</sequence>
<dbReference type="KEGG" id="tim:GMBLW1_52360"/>
<dbReference type="EMBL" id="LR593887">
    <property type="protein sequence ID" value="VTS05281.1"/>
    <property type="molecule type" value="Genomic_DNA"/>
</dbReference>
<dbReference type="AlphaFoldDB" id="A0A6C2YRH2"/>
<proteinExistence type="predicted"/>
<protein>
    <submittedName>
        <fullName evidence="1">Uncharacterized protein</fullName>
    </submittedName>
</protein>
<evidence type="ECO:0000313" key="2">
    <source>
        <dbReference type="Proteomes" id="UP000464378"/>
    </source>
</evidence>
<organism evidence="1">
    <name type="scientific">Tuwongella immobilis</name>
    <dbReference type="NCBI Taxonomy" id="692036"/>
    <lineage>
        <taxon>Bacteria</taxon>
        <taxon>Pseudomonadati</taxon>
        <taxon>Planctomycetota</taxon>
        <taxon>Planctomycetia</taxon>
        <taxon>Gemmatales</taxon>
        <taxon>Gemmataceae</taxon>
        <taxon>Tuwongella</taxon>
    </lineage>
</organism>
<dbReference type="EMBL" id="LR586016">
    <property type="protein sequence ID" value="VIP03957.1"/>
    <property type="molecule type" value="Genomic_DNA"/>
</dbReference>
<name>A0A6C2YRH2_9BACT</name>
<reference evidence="1" key="1">
    <citation type="submission" date="2019-04" db="EMBL/GenBank/DDBJ databases">
        <authorList>
            <consortium name="Science for Life Laboratories"/>
        </authorList>
    </citation>
    <scope>NUCLEOTIDE SEQUENCE</scope>
    <source>
        <strain evidence="1">MBLW1</strain>
    </source>
</reference>
<accession>A0A6C2YRH2</accession>
<keyword evidence="2" id="KW-1185">Reference proteome</keyword>
<dbReference type="InParanoid" id="A0A6C2YRH2"/>
<evidence type="ECO:0000313" key="1">
    <source>
        <dbReference type="EMBL" id="VIP03957.1"/>
    </source>
</evidence>
<dbReference type="Proteomes" id="UP000464378">
    <property type="component" value="Chromosome"/>
</dbReference>